<dbReference type="InterPro" id="IPR000524">
    <property type="entry name" value="Tscrpt_reg_HTH_GntR"/>
</dbReference>
<dbReference type="InterPro" id="IPR011711">
    <property type="entry name" value="GntR_C"/>
</dbReference>
<dbReference type="EMBL" id="CP029803">
    <property type="protein sequence ID" value="AWT59726.1"/>
    <property type="molecule type" value="Genomic_DNA"/>
</dbReference>
<evidence type="ECO:0000256" key="2">
    <source>
        <dbReference type="ARBA" id="ARBA00023125"/>
    </source>
</evidence>
<name>A0A2Z4AFI6_9BACT</name>
<dbReference type="GO" id="GO:0003677">
    <property type="term" value="F:DNA binding"/>
    <property type="evidence" value="ECO:0007669"/>
    <property type="project" value="UniProtKB-KW"/>
</dbReference>
<gene>
    <name evidence="5" type="primary">lldR</name>
    <name evidence="5" type="ORF">DF168_00920</name>
</gene>
<keyword evidence="2" id="KW-0238">DNA-binding</keyword>
<dbReference type="Gene3D" id="1.10.10.10">
    <property type="entry name" value="Winged helix-like DNA-binding domain superfamily/Winged helix DNA-binding domain"/>
    <property type="match status" value="1"/>
</dbReference>
<evidence type="ECO:0000256" key="1">
    <source>
        <dbReference type="ARBA" id="ARBA00023015"/>
    </source>
</evidence>
<dbReference type="Pfam" id="PF07729">
    <property type="entry name" value="FCD"/>
    <property type="match status" value="1"/>
</dbReference>
<proteinExistence type="predicted"/>
<dbReference type="AlphaFoldDB" id="A0A2Z4AFI6"/>
<evidence type="ECO:0000259" key="4">
    <source>
        <dbReference type="PROSITE" id="PS50949"/>
    </source>
</evidence>
<evidence type="ECO:0000313" key="5">
    <source>
        <dbReference type="EMBL" id="AWT59726.1"/>
    </source>
</evidence>
<evidence type="ECO:0000256" key="3">
    <source>
        <dbReference type="ARBA" id="ARBA00023163"/>
    </source>
</evidence>
<dbReference type="Gene3D" id="1.20.120.530">
    <property type="entry name" value="GntR ligand-binding domain-like"/>
    <property type="match status" value="1"/>
</dbReference>
<dbReference type="PANTHER" id="PTHR43537:SF5">
    <property type="entry name" value="UXU OPERON TRANSCRIPTIONAL REGULATOR"/>
    <property type="match status" value="1"/>
</dbReference>
<dbReference type="PANTHER" id="PTHR43537">
    <property type="entry name" value="TRANSCRIPTIONAL REGULATOR, GNTR FAMILY"/>
    <property type="match status" value="1"/>
</dbReference>
<dbReference type="Proteomes" id="UP000247465">
    <property type="component" value="Chromosome"/>
</dbReference>
<dbReference type="KEGG" id="mtar:DF168_00920"/>
<keyword evidence="3" id="KW-0804">Transcription</keyword>
<dbReference type="GO" id="GO:0003700">
    <property type="term" value="F:DNA-binding transcription factor activity"/>
    <property type="evidence" value="ECO:0007669"/>
    <property type="project" value="InterPro"/>
</dbReference>
<dbReference type="SMART" id="SM00895">
    <property type="entry name" value="FCD"/>
    <property type="match status" value="1"/>
</dbReference>
<dbReference type="SUPFAM" id="SSF48008">
    <property type="entry name" value="GntR ligand-binding domain-like"/>
    <property type="match status" value="1"/>
</dbReference>
<protein>
    <submittedName>
        <fullName evidence="5">L-lactate dehydrogenase operon regulatory protein</fullName>
    </submittedName>
</protein>
<organism evidence="5 6">
    <name type="scientific">Candidatus Moanibacter tarae</name>
    <dbReference type="NCBI Taxonomy" id="2200854"/>
    <lineage>
        <taxon>Bacteria</taxon>
        <taxon>Pseudomonadati</taxon>
        <taxon>Verrucomicrobiota</taxon>
        <taxon>Opitutia</taxon>
        <taxon>Puniceicoccales</taxon>
        <taxon>Puniceicoccales incertae sedis</taxon>
        <taxon>Candidatus Moanibacter</taxon>
    </lineage>
</organism>
<dbReference type="InterPro" id="IPR008920">
    <property type="entry name" value="TF_FadR/GntR_C"/>
</dbReference>
<dbReference type="Pfam" id="PF00392">
    <property type="entry name" value="GntR"/>
    <property type="match status" value="1"/>
</dbReference>
<sequence>METQQSSVQLTESGVLHDLQPVSRSSLSGEIVEQIVDLISREVLKSGERLPAERELCKRFGVGRTSLREALRSLTMMGVLDGQVGKGTFVCSNRNYLDRTLQWGFLFDRKTVQDLEETRLMLETQAAFLAAKRARPVDLEDIEVAFGGMENSTEQLESFLEYDLQYHMLIARATQNSIIGTLSRMTRGYLKEWIKSVLADPSTVEVQKRVQLTLMQHRRILDSLKSRNPGEAREAMSQHIISSSVDVRKHL</sequence>
<dbReference type="SMART" id="SM00345">
    <property type="entry name" value="HTH_GNTR"/>
    <property type="match status" value="1"/>
</dbReference>
<dbReference type="PROSITE" id="PS50949">
    <property type="entry name" value="HTH_GNTR"/>
    <property type="match status" value="1"/>
</dbReference>
<reference evidence="5 6" key="1">
    <citation type="submission" date="2018-06" db="EMBL/GenBank/DDBJ databases">
        <title>Draft Genome Sequence of a Novel Marine Bacterium Related to the Verrucomicrobia.</title>
        <authorList>
            <person name="Vosseberg J."/>
            <person name="Martijn J."/>
            <person name="Ettema T.J.G."/>
        </authorList>
    </citation>
    <scope>NUCLEOTIDE SEQUENCE [LARGE SCALE GENOMIC DNA]</scope>
    <source>
        <strain evidence="5">TARA_B100001123</strain>
    </source>
</reference>
<keyword evidence="1" id="KW-0805">Transcription regulation</keyword>
<dbReference type="InterPro" id="IPR036390">
    <property type="entry name" value="WH_DNA-bd_sf"/>
</dbReference>
<accession>A0A2Z4AFI6</accession>
<dbReference type="PRINTS" id="PR00035">
    <property type="entry name" value="HTHGNTR"/>
</dbReference>
<feature type="domain" description="HTH gntR-type" evidence="4">
    <location>
        <begin position="25"/>
        <end position="93"/>
    </location>
</feature>
<dbReference type="InterPro" id="IPR036388">
    <property type="entry name" value="WH-like_DNA-bd_sf"/>
</dbReference>
<dbReference type="SUPFAM" id="SSF46785">
    <property type="entry name" value="Winged helix' DNA-binding domain"/>
    <property type="match status" value="1"/>
</dbReference>
<dbReference type="CDD" id="cd07377">
    <property type="entry name" value="WHTH_GntR"/>
    <property type="match status" value="1"/>
</dbReference>
<evidence type="ECO:0000313" key="6">
    <source>
        <dbReference type="Proteomes" id="UP000247465"/>
    </source>
</evidence>